<evidence type="ECO:0000313" key="3">
    <source>
        <dbReference type="Proteomes" id="UP001465976"/>
    </source>
</evidence>
<sequence length="222" mass="23851">MDRRGSVIGMKDETSDGKTLNMERELDLALCRCNLTAFAQPFLDFIRQHTGMVCFLQAGYERDHPSEGHDFEIVSLSSVPEGAPKFPDHNMSFFGQFGREFAKWVRAIKQHQMEMGVEYPLSAALEGATDGKDKGKDKGKKKAVPTQASASPTLPTPPPDLSARKSVAPASTSAASASTICKGKSSQRSGSSSKPKPSPSPEPANSTPRLLPQPPSTDGMSI</sequence>
<accession>A0ABR3FHZ1</accession>
<evidence type="ECO:0000256" key="1">
    <source>
        <dbReference type="SAM" id="MobiDB-lite"/>
    </source>
</evidence>
<reference evidence="2 3" key="1">
    <citation type="submission" date="2024-02" db="EMBL/GenBank/DDBJ databases">
        <title>A draft genome for the cacao thread blight pathogen Marasmius crinis-equi.</title>
        <authorList>
            <person name="Cohen S.P."/>
            <person name="Baruah I.K."/>
            <person name="Amoako-Attah I."/>
            <person name="Bukari Y."/>
            <person name="Meinhardt L.W."/>
            <person name="Bailey B.A."/>
        </authorList>
    </citation>
    <scope>NUCLEOTIDE SEQUENCE [LARGE SCALE GENOMIC DNA]</scope>
    <source>
        <strain evidence="2 3">GH-76</strain>
    </source>
</reference>
<organism evidence="2 3">
    <name type="scientific">Marasmius crinis-equi</name>
    <dbReference type="NCBI Taxonomy" id="585013"/>
    <lineage>
        <taxon>Eukaryota</taxon>
        <taxon>Fungi</taxon>
        <taxon>Dikarya</taxon>
        <taxon>Basidiomycota</taxon>
        <taxon>Agaricomycotina</taxon>
        <taxon>Agaricomycetes</taxon>
        <taxon>Agaricomycetidae</taxon>
        <taxon>Agaricales</taxon>
        <taxon>Marasmiineae</taxon>
        <taxon>Marasmiaceae</taxon>
        <taxon>Marasmius</taxon>
    </lineage>
</organism>
<dbReference type="EMBL" id="JBAHYK010000347">
    <property type="protein sequence ID" value="KAL0574978.1"/>
    <property type="molecule type" value="Genomic_DNA"/>
</dbReference>
<name>A0ABR3FHZ1_9AGAR</name>
<protein>
    <submittedName>
        <fullName evidence="2">Uncharacterized protein</fullName>
    </submittedName>
</protein>
<gene>
    <name evidence="2" type="ORF">V5O48_006994</name>
</gene>
<keyword evidence="3" id="KW-1185">Reference proteome</keyword>
<dbReference type="Proteomes" id="UP001465976">
    <property type="component" value="Unassembled WGS sequence"/>
</dbReference>
<feature type="region of interest" description="Disordered" evidence="1">
    <location>
        <begin position="128"/>
        <end position="222"/>
    </location>
</feature>
<comment type="caution">
    <text evidence="2">The sequence shown here is derived from an EMBL/GenBank/DDBJ whole genome shotgun (WGS) entry which is preliminary data.</text>
</comment>
<proteinExistence type="predicted"/>
<feature type="compositionally biased region" description="Low complexity" evidence="1">
    <location>
        <begin position="166"/>
        <end position="195"/>
    </location>
</feature>
<evidence type="ECO:0000313" key="2">
    <source>
        <dbReference type="EMBL" id="KAL0574978.1"/>
    </source>
</evidence>